<dbReference type="PROSITE" id="PS51387">
    <property type="entry name" value="FAD_PCMH"/>
    <property type="match status" value="1"/>
</dbReference>
<dbReference type="InterPro" id="IPR016169">
    <property type="entry name" value="FAD-bd_PCMH_sub2"/>
</dbReference>
<comment type="similarity">
    <text evidence="2">Belongs to the oxygen-dependent FAD-linked oxidoreductase family.</text>
</comment>
<keyword evidence="5" id="KW-0560">Oxidoreductase</keyword>
<name>A0ABR0T4V6_9HYPO</name>
<gene>
    <name evidence="8" type="ORF">PT974_01636</name>
</gene>
<dbReference type="EMBL" id="JAVFKD010000001">
    <property type="protein sequence ID" value="KAK5999244.1"/>
    <property type="molecule type" value="Genomic_DNA"/>
</dbReference>
<accession>A0ABR0T4V6</accession>
<comment type="caution">
    <text evidence="8">The sequence shown here is derived from an EMBL/GenBank/DDBJ whole genome shotgun (WGS) entry which is preliminary data.</text>
</comment>
<keyword evidence="6" id="KW-0732">Signal</keyword>
<keyword evidence="4" id="KW-0274">FAD</keyword>
<dbReference type="InterPro" id="IPR016166">
    <property type="entry name" value="FAD-bd_PCMH"/>
</dbReference>
<feature type="signal peptide" evidence="6">
    <location>
        <begin position="1"/>
        <end position="20"/>
    </location>
</feature>
<keyword evidence="3" id="KW-0285">Flavoprotein</keyword>
<dbReference type="InterPro" id="IPR050416">
    <property type="entry name" value="FAD-linked_Oxidoreductase"/>
</dbReference>
<sequence>MHLKWHLLLPLACLAHLASAYCAPNQNSNCKAYPGSPDWPPSETWAQLNKTLGGRLLHPAPPGAVCHPGQPTYSPGQCPNVAKGWKVYEFHAENPISVMWDQFANYTCLPDKDAPCSGAGYPAFVVNASTAEHVKIGVDFARQHNVRLNVKSTGHDYHGRSNAPGTLSIWMHHLNGITYHPDQYKLGGSGKVLRGNAITVGGGSEMYDIYVAADKHQQTIVGGGGKTVGVGGYLTGGGHSLLAPRYGLAADNVLELEIVTPGGEIIVANEDQHQDLFWATCGGGGSTFGVITSATIKTHPTPKVLSILWMATTDPKEPFVFDIITYMMSQIPGLMKQGLSGYNLITGGIPNPFPMPGLPKELAGLLGTCILQDVDDPEAANKLFKPINDTIKERWGGKVVFYTNLTQYDSWLGWYNENYDMGQAGGSSFIVSRLLDGETLTGDPKKLTAALKSATKASGSMSAFMVAGKGVQDAKPRGGSNAINPAWRKAYVHALTSVGFPDLNKTAEDVAIKSLDSNFQPLRDLTPNSGAYINEAFPFEKNWQKVFWGANYERLLKIKRQIDPTDVFWCAPCVGNERWEVQQNGQLCKKKGGN</sequence>
<evidence type="ECO:0000256" key="4">
    <source>
        <dbReference type="ARBA" id="ARBA00022827"/>
    </source>
</evidence>
<feature type="chain" id="PRO_5045634850" evidence="6">
    <location>
        <begin position="21"/>
        <end position="594"/>
    </location>
</feature>
<dbReference type="InterPro" id="IPR012951">
    <property type="entry name" value="BBE"/>
</dbReference>
<feature type="domain" description="FAD-binding PCMH-type" evidence="7">
    <location>
        <begin position="118"/>
        <end position="301"/>
    </location>
</feature>
<evidence type="ECO:0000313" key="8">
    <source>
        <dbReference type="EMBL" id="KAK5999244.1"/>
    </source>
</evidence>
<reference evidence="8 9" key="1">
    <citation type="submission" date="2024-01" db="EMBL/GenBank/DDBJ databases">
        <title>Complete genome of Cladobotryum mycophilum ATHUM6906.</title>
        <authorList>
            <person name="Christinaki A.C."/>
            <person name="Myridakis A.I."/>
            <person name="Kouvelis V.N."/>
        </authorList>
    </citation>
    <scope>NUCLEOTIDE SEQUENCE [LARGE SCALE GENOMIC DNA]</scope>
    <source>
        <strain evidence="8 9">ATHUM6906</strain>
    </source>
</reference>
<dbReference type="PANTHER" id="PTHR42973:SF39">
    <property type="entry name" value="FAD-BINDING PCMH-TYPE DOMAIN-CONTAINING PROTEIN"/>
    <property type="match status" value="1"/>
</dbReference>
<dbReference type="InterPro" id="IPR036318">
    <property type="entry name" value="FAD-bd_PCMH-like_sf"/>
</dbReference>
<evidence type="ECO:0000259" key="7">
    <source>
        <dbReference type="PROSITE" id="PS51387"/>
    </source>
</evidence>
<keyword evidence="9" id="KW-1185">Reference proteome</keyword>
<dbReference type="InterPro" id="IPR006094">
    <property type="entry name" value="Oxid_FAD_bind_N"/>
</dbReference>
<dbReference type="SUPFAM" id="SSF56176">
    <property type="entry name" value="FAD-binding/transporter-associated domain-like"/>
    <property type="match status" value="1"/>
</dbReference>
<comment type="cofactor">
    <cofactor evidence="1">
        <name>FAD</name>
        <dbReference type="ChEBI" id="CHEBI:57692"/>
    </cofactor>
</comment>
<evidence type="ECO:0000256" key="2">
    <source>
        <dbReference type="ARBA" id="ARBA00005466"/>
    </source>
</evidence>
<evidence type="ECO:0000256" key="6">
    <source>
        <dbReference type="SAM" id="SignalP"/>
    </source>
</evidence>
<dbReference type="Pfam" id="PF01565">
    <property type="entry name" value="FAD_binding_4"/>
    <property type="match status" value="1"/>
</dbReference>
<proteinExistence type="inferred from homology"/>
<evidence type="ECO:0000256" key="1">
    <source>
        <dbReference type="ARBA" id="ARBA00001974"/>
    </source>
</evidence>
<dbReference type="Pfam" id="PF08031">
    <property type="entry name" value="BBE"/>
    <property type="match status" value="1"/>
</dbReference>
<dbReference type="Proteomes" id="UP001338125">
    <property type="component" value="Unassembled WGS sequence"/>
</dbReference>
<organism evidence="8 9">
    <name type="scientific">Cladobotryum mycophilum</name>
    <dbReference type="NCBI Taxonomy" id="491253"/>
    <lineage>
        <taxon>Eukaryota</taxon>
        <taxon>Fungi</taxon>
        <taxon>Dikarya</taxon>
        <taxon>Ascomycota</taxon>
        <taxon>Pezizomycotina</taxon>
        <taxon>Sordariomycetes</taxon>
        <taxon>Hypocreomycetidae</taxon>
        <taxon>Hypocreales</taxon>
        <taxon>Hypocreaceae</taxon>
        <taxon>Cladobotryum</taxon>
    </lineage>
</organism>
<dbReference type="Gene3D" id="3.30.465.10">
    <property type="match status" value="2"/>
</dbReference>
<evidence type="ECO:0000256" key="5">
    <source>
        <dbReference type="ARBA" id="ARBA00023002"/>
    </source>
</evidence>
<evidence type="ECO:0000313" key="9">
    <source>
        <dbReference type="Proteomes" id="UP001338125"/>
    </source>
</evidence>
<evidence type="ECO:0000256" key="3">
    <source>
        <dbReference type="ARBA" id="ARBA00022630"/>
    </source>
</evidence>
<protein>
    <submittedName>
        <fullName evidence="8">VAO-type flavoprotein oxidase</fullName>
    </submittedName>
</protein>
<dbReference type="PANTHER" id="PTHR42973">
    <property type="entry name" value="BINDING OXIDOREDUCTASE, PUTATIVE (AFU_ORTHOLOGUE AFUA_1G17690)-RELATED"/>
    <property type="match status" value="1"/>
</dbReference>